<evidence type="ECO:0000313" key="5">
    <source>
        <dbReference type="EMBL" id="KZB62000.1"/>
    </source>
</evidence>
<feature type="chain" id="PRO_5007596883" evidence="3">
    <location>
        <begin position="23"/>
        <end position="422"/>
    </location>
</feature>
<dbReference type="Gene3D" id="1.20.1420.20">
    <property type="entry name" value="M75 peptidase, HXXE motif"/>
    <property type="match status" value="1"/>
</dbReference>
<dbReference type="AlphaFoldDB" id="A0A154L1W5"/>
<evidence type="ECO:0000256" key="2">
    <source>
        <dbReference type="ARBA" id="ARBA00022729"/>
    </source>
</evidence>
<comment type="subcellular location">
    <subcellularLocation>
        <location evidence="1">Cell envelope</location>
    </subcellularLocation>
</comment>
<organism evidence="5 6">
    <name type="scientific">Thalassospira lucentensis</name>
    <dbReference type="NCBI Taxonomy" id="168935"/>
    <lineage>
        <taxon>Bacteria</taxon>
        <taxon>Pseudomonadati</taxon>
        <taxon>Pseudomonadota</taxon>
        <taxon>Alphaproteobacteria</taxon>
        <taxon>Rhodospirillales</taxon>
        <taxon>Thalassospiraceae</taxon>
        <taxon>Thalassospira</taxon>
    </lineage>
</organism>
<dbReference type="CDD" id="cd14657">
    <property type="entry name" value="Imelysin_IrpA-like"/>
    <property type="match status" value="1"/>
</dbReference>
<evidence type="ECO:0000259" key="4">
    <source>
        <dbReference type="Pfam" id="PF09375"/>
    </source>
</evidence>
<evidence type="ECO:0000256" key="1">
    <source>
        <dbReference type="ARBA" id="ARBA00004196"/>
    </source>
</evidence>
<keyword evidence="2 3" id="KW-0732">Signal</keyword>
<dbReference type="Proteomes" id="UP000076335">
    <property type="component" value="Unassembled WGS sequence"/>
</dbReference>
<proteinExistence type="predicted"/>
<comment type="caution">
    <text evidence="5">The sequence shown here is derived from an EMBL/GenBank/DDBJ whole genome shotgun (WGS) entry which is preliminary data.</text>
</comment>
<dbReference type="Pfam" id="PF09375">
    <property type="entry name" value="Peptidase_M75"/>
    <property type="match status" value="1"/>
</dbReference>
<accession>A0A154L1W5</accession>
<dbReference type="RefSeq" id="WP_062952584.1">
    <property type="nucleotide sequence ID" value="NZ_LPVY01000021.1"/>
</dbReference>
<dbReference type="EMBL" id="LPVY01000021">
    <property type="protein sequence ID" value="KZB62000.1"/>
    <property type="molecule type" value="Genomic_DNA"/>
</dbReference>
<dbReference type="InterPro" id="IPR038352">
    <property type="entry name" value="Imelysin_sf"/>
</dbReference>
<dbReference type="InterPro" id="IPR018976">
    <property type="entry name" value="Imelysin-like"/>
</dbReference>
<reference evidence="5 6" key="1">
    <citation type="submission" date="2015-12" db="EMBL/GenBank/DDBJ databases">
        <title>Genome sequence of Thalassospira lucentensis MCCC 1A02072.</title>
        <authorList>
            <person name="Lu L."/>
            <person name="Lai Q."/>
            <person name="Shao Z."/>
            <person name="Qian P."/>
        </authorList>
    </citation>
    <scope>NUCLEOTIDE SEQUENCE [LARGE SCALE GENOMIC DNA]</scope>
    <source>
        <strain evidence="5 6">MCCC 1A02072</strain>
    </source>
</reference>
<feature type="domain" description="Imelysin-like" evidence="4">
    <location>
        <begin position="37"/>
        <end position="394"/>
    </location>
</feature>
<dbReference type="GO" id="GO:0030313">
    <property type="term" value="C:cell envelope"/>
    <property type="evidence" value="ECO:0007669"/>
    <property type="project" value="UniProtKB-SubCell"/>
</dbReference>
<evidence type="ECO:0000313" key="6">
    <source>
        <dbReference type="Proteomes" id="UP000076335"/>
    </source>
</evidence>
<protein>
    <submittedName>
        <fullName evidence="5">Peptidase</fullName>
    </submittedName>
</protein>
<gene>
    <name evidence="5" type="ORF">AUP42_03270</name>
</gene>
<evidence type="ECO:0000256" key="3">
    <source>
        <dbReference type="SAM" id="SignalP"/>
    </source>
</evidence>
<name>A0A154L1W5_9PROT</name>
<dbReference type="OrthoDB" id="9764688at2"/>
<feature type="signal peptide" evidence="3">
    <location>
        <begin position="1"/>
        <end position="22"/>
    </location>
</feature>
<sequence>MKLVKILGMAALASTLGAQAYAAPGAKDVLTTYADIAHAGYEDSVTTAKQLQSAVNALVSDPSQATFDAAKSAWLASRVPYQQTEVYRFGNAIVDDWEGKVNAWPLDEGLIDYVETDLYGEENEENPAYTANVVANPSLSISGETLDASTIDSALIESLHEIDDVESNVATGYHAIEFLLWGQDLNGTEAGAGARAWTDYAAGDACTNGNCDRRGAYLKAATDLLVSDLEWMTAQWADGGEARATVMEGDGVPGLTAIVTGMGSLSYGELAGERTKLGLLLHDPEEEHDCFSDNTHNSHYYDALGIQNVYLGRYTRVDGSVVEGASLSDMVAAKDEGLDTELRAKLAASVLAGKAMVSRAQAGEHFDQLIAMDNEDGNAVVQTFVDALVDQTKSIEQIVAAIGVDGIEFEGSDSLDNPTSIN</sequence>